<evidence type="ECO:0000256" key="1">
    <source>
        <dbReference type="ARBA" id="ARBA00002494"/>
    </source>
</evidence>
<dbReference type="GO" id="GO:0004497">
    <property type="term" value="F:monooxygenase activity"/>
    <property type="evidence" value="ECO:0007669"/>
    <property type="project" value="UniProtKB-ARBA"/>
</dbReference>
<dbReference type="PROSITE" id="PS51318">
    <property type="entry name" value="TAT"/>
    <property type="match status" value="1"/>
</dbReference>
<dbReference type="PANTHER" id="PTHR10134">
    <property type="entry name" value="CYTOCHROME B-C1 COMPLEX SUBUNIT RIESKE, MITOCHONDRIAL"/>
    <property type="match status" value="1"/>
</dbReference>
<sequence>MTSERPQPRESAPVPDRRTFLAVAGGGAGLLALAACGGSSSGDRGAAAAPADAASAVPSSPAGSADASATGGPAASGSAAALGNVSDIPVGGSVSAKGPDGKPILLSQPTAGTVVAFSAICTHMGCTVAPGGKTFNCPCHGSVYDAATGKNLSGPAPRPLAEVAVHVVDGQVVAG</sequence>
<accession>A0A420XSX1</accession>
<dbReference type="InterPro" id="IPR014349">
    <property type="entry name" value="Rieske_Fe-S_prot"/>
</dbReference>
<feature type="region of interest" description="Disordered" evidence="10">
    <location>
        <begin position="37"/>
        <end position="80"/>
    </location>
</feature>
<dbReference type="GO" id="GO:0046872">
    <property type="term" value="F:metal ion binding"/>
    <property type="evidence" value="ECO:0007669"/>
    <property type="project" value="UniProtKB-KW"/>
</dbReference>
<keyword evidence="5" id="KW-0408">Iron</keyword>
<dbReference type="OrthoDB" id="25106at2"/>
<dbReference type="GO" id="GO:0051537">
    <property type="term" value="F:2 iron, 2 sulfur cluster binding"/>
    <property type="evidence" value="ECO:0007669"/>
    <property type="project" value="UniProtKB-KW"/>
</dbReference>
<keyword evidence="3" id="KW-0001">2Fe-2S</keyword>
<evidence type="ECO:0000259" key="11">
    <source>
        <dbReference type="PROSITE" id="PS51296"/>
    </source>
</evidence>
<dbReference type="RefSeq" id="WP_121192897.1">
    <property type="nucleotide sequence ID" value="NZ_RBWV01000010.1"/>
</dbReference>
<evidence type="ECO:0000256" key="8">
    <source>
        <dbReference type="ARBA" id="ARBA00029586"/>
    </source>
</evidence>
<evidence type="ECO:0000256" key="10">
    <source>
        <dbReference type="SAM" id="MobiDB-lite"/>
    </source>
</evidence>
<dbReference type="GO" id="GO:0016020">
    <property type="term" value="C:membrane"/>
    <property type="evidence" value="ECO:0007669"/>
    <property type="project" value="InterPro"/>
</dbReference>
<evidence type="ECO:0000256" key="4">
    <source>
        <dbReference type="ARBA" id="ARBA00022723"/>
    </source>
</evidence>
<evidence type="ECO:0000256" key="6">
    <source>
        <dbReference type="ARBA" id="ARBA00023014"/>
    </source>
</evidence>
<dbReference type="InterPro" id="IPR006311">
    <property type="entry name" value="TAT_signal"/>
</dbReference>
<evidence type="ECO:0000313" key="12">
    <source>
        <dbReference type="EMBL" id="RKS77917.1"/>
    </source>
</evidence>
<comment type="cofactor">
    <cofactor evidence="9">
        <name>[2Fe-2S] cluster</name>
        <dbReference type="ChEBI" id="CHEBI:190135"/>
    </cofactor>
</comment>
<reference evidence="12 13" key="1">
    <citation type="submission" date="2018-10" db="EMBL/GenBank/DDBJ databases">
        <title>Genomic Encyclopedia of Archaeal and Bacterial Type Strains, Phase II (KMG-II): from individual species to whole genera.</title>
        <authorList>
            <person name="Goeker M."/>
        </authorList>
    </citation>
    <scope>NUCLEOTIDE SEQUENCE [LARGE SCALE GENOMIC DNA]</scope>
    <source>
        <strain evidence="12 13">RP-AC37</strain>
    </source>
</reference>
<dbReference type="InterPro" id="IPR036922">
    <property type="entry name" value="Rieske_2Fe-2S_sf"/>
</dbReference>
<protein>
    <recommendedName>
        <fullName evidence="2">Cytochrome bc1 complex Rieske iron-sulfur subunit</fullName>
    </recommendedName>
    <alternativeName>
        <fullName evidence="8">Cytochrome bc1 reductase complex subunit QcrA</fullName>
    </alternativeName>
</protein>
<dbReference type="PRINTS" id="PR00162">
    <property type="entry name" value="RIESKE"/>
</dbReference>
<organism evidence="12 13">
    <name type="scientific">Motilibacter peucedani</name>
    <dbReference type="NCBI Taxonomy" id="598650"/>
    <lineage>
        <taxon>Bacteria</taxon>
        <taxon>Bacillati</taxon>
        <taxon>Actinomycetota</taxon>
        <taxon>Actinomycetes</taxon>
        <taxon>Motilibacterales</taxon>
        <taxon>Motilibacteraceae</taxon>
        <taxon>Motilibacter</taxon>
    </lineage>
</organism>
<keyword evidence="13" id="KW-1185">Reference proteome</keyword>
<dbReference type="EMBL" id="RBWV01000010">
    <property type="protein sequence ID" value="RKS77917.1"/>
    <property type="molecule type" value="Genomic_DNA"/>
</dbReference>
<comment type="function">
    <text evidence="1">Iron-sulfur subunit of the cytochrome bc1 complex, an essential component of the respiratory electron transport chain required for ATP synthesis. The bc1 complex catalyzes the oxidation of menaquinol and the reduction of cytochrome c in the respiratory chain. The bc1 complex operates through a Q-cycle mechanism that couples electron transfer to generation of the proton gradient that drives ATP synthesis.</text>
</comment>
<keyword evidence="6" id="KW-0411">Iron-sulfur</keyword>
<dbReference type="InterPro" id="IPR017941">
    <property type="entry name" value="Rieske_2Fe-2S"/>
</dbReference>
<gene>
    <name evidence="12" type="ORF">CLV35_1620</name>
</gene>
<evidence type="ECO:0000313" key="13">
    <source>
        <dbReference type="Proteomes" id="UP000281955"/>
    </source>
</evidence>
<dbReference type="PROSITE" id="PS51296">
    <property type="entry name" value="RIESKE"/>
    <property type="match status" value="1"/>
</dbReference>
<feature type="domain" description="Rieske" evidence="11">
    <location>
        <begin position="80"/>
        <end position="174"/>
    </location>
</feature>
<dbReference type="Pfam" id="PF00355">
    <property type="entry name" value="Rieske"/>
    <property type="match status" value="1"/>
</dbReference>
<keyword evidence="7" id="KW-1015">Disulfide bond</keyword>
<dbReference type="InParanoid" id="A0A420XSX1"/>
<dbReference type="CDD" id="cd03467">
    <property type="entry name" value="Rieske"/>
    <property type="match status" value="1"/>
</dbReference>
<proteinExistence type="predicted"/>
<dbReference type="InterPro" id="IPR005805">
    <property type="entry name" value="Rieske_Fe-S_prot_C"/>
</dbReference>
<dbReference type="Gene3D" id="2.102.10.10">
    <property type="entry name" value="Rieske [2Fe-2S] iron-sulphur domain"/>
    <property type="match status" value="1"/>
</dbReference>
<dbReference type="AlphaFoldDB" id="A0A420XSX1"/>
<dbReference type="GO" id="GO:0016705">
    <property type="term" value="F:oxidoreductase activity, acting on paired donors, with incorporation or reduction of molecular oxygen"/>
    <property type="evidence" value="ECO:0007669"/>
    <property type="project" value="UniProtKB-ARBA"/>
</dbReference>
<keyword evidence="4" id="KW-0479">Metal-binding</keyword>
<evidence type="ECO:0000256" key="5">
    <source>
        <dbReference type="ARBA" id="ARBA00023004"/>
    </source>
</evidence>
<evidence type="ECO:0000256" key="2">
    <source>
        <dbReference type="ARBA" id="ARBA00015816"/>
    </source>
</evidence>
<evidence type="ECO:0000256" key="7">
    <source>
        <dbReference type="ARBA" id="ARBA00023157"/>
    </source>
</evidence>
<evidence type="ECO:0000256" key="3">
    <source>
        <dbReference type="ARBA" id="ARBA00022714"/>
    </source>
</evidence>
<name>A0A420XSX1_9ACTN</name>
<dbReference type="SUPFAM" id="SSF50022">
    <property type="entry name" value="ISP domain"/>
    <property type="match status" value="1"/>
</dbReference>
<evidence type="ECO:0000256" key="9">
    <source>
        <dbReference type="ARBA" id="ARBA00034078"/>
    </source>
</evidence>
<dbReference type="Proteomes" id="UP000281955">
    <property type="component" value="Unassembled WGS sequence"/>
</dbReference>
<comment type="caution">
    <text evidence="12">The sequence shown here is derived from an EMBL/GenBank/DDBJ whole genome shotgun (WGS) entry which is preliminary data.</text>
</comment>